<evidence type="ECO:0000256" key="1">
    <source>
        <dbReference type="SAM" id="MobiDB-lite"/>
    </source>
</evidence>
<dbReference type="Proteomes" id="UP000198769">
    <property type="component" value="Unassembled WGS sequence"/>
</dbReference>
<feature type="compositionally biased region" description="Basic residues" evidence="1">
    <location>
        <begin position="715"/>
        <end position="725"/>
    </location>
</feature>
<proteinExistence type="predicted"/>
<dbReference type="RefSeq" id="WP_090022737.1">
    <property type="nucleotide sequence ID" value="NZ_FOVD01000001.1"/>
</dbReference>
<evidence type="ECO:0000313" key="3">
    <source>
        <dbReference type="Proteomes" id="UP000198769"/>
    </source>
</evidence>
<dbReference type="EMBL" id="FOVD01000001">
    <property type="protein sequence ID" value="SFN03687.1"/>
    <property type="molecule type" value="Genomic_DNA"/>
</dbReference>
<sequence>MDKKSPLHIYVESKPGQTFHKDIGWLELKKAESFNIYIKEFKDRKDVLDQKQKKDLEKANRDYTKKSDAVEKEAKQSYDFLVQNREDYKAGKVTEQTYDANVRKREEGMAARKKKYAELGSAHNKNVEAINKQYEADLKAIQDDYQSVRWVHQLVGDRRPELTAESFNEAMSTGKSSFSFSFGEFLEGGGAVYLEPFWEGTTPLGKYPHGILINAKGLQPSVITAEWTNADNIKIANPLKFGSSVYLNIYTDALYGNNIKVQLKDKDKVIRLITLGITDSDDKLFATEYLNNNAEERTEEDISKQKEFFERPVSVHQEKTVPSTAKRGYLVEDDNNKYDGDATGKPNVQKSKFAVFIDPLWQTMGGDSLEIYPVVYHDRIPGKKKILQECILKIDKDAVEEVKVNDSNSNQVVILSQVETNLQHFNPCGYDTISAFLDTTQYPIFTRKTSEIDRELYLKIISNDKVKNLYIYLPDLNTTECTYNNTIEYHTGKVISLKNPEPHYKNLKKNAEDVSFDVSYPRPTSEQIIDYAWLPNAKPIRYGLQFSTCRFQHPLTIEVYPELEYTFNAHLGVEENEYLYVTQTKNYKKRDYKGSKKDGTRPAKKDHNKRVKENFKEDVDNQVKKDNFREKYKVSIGAEYKFGEEDPTVVEFALLKTLEDVIENIMYVYDTIDSYLQGDQMKQVEQGEEFDEAGNKKNLTPAQKAKNRAEYEAKKKQRQSKKKNSMPKAAGFPVRLEVTPPKFTGGVTWGYKQSKNEPSLIGVNYQFKFGALPLVGVTGRLDLLFVAQFIPYVGQVVKALDKAVAAVNKMGDALEFLKLGTMEAEYYFDLIVSSQLDIDVIKGMSYHTIDGFTGGHLQIESPLSITLEAGGSIKAQFLDVKGEAAISASATAKFKIYYVSDKKEFLTFEFEGVEGIVKTKFVLKRDEGQGQIDDEPVPPEDEPEPVPILSGFKIDIPLFKKQIVENPHKDEK</sequence>
<organism evidence="2 3">
    <name type="scientific">Chryseobacterium oleae</name>
    <dbReference type="NCBI Taxonomy" id="491207"/>
    <lineage>
        <taxon>Bacteria</taxon>
        <taxon>Pseudomonadati</taxon>
        <taxon>Bacteroidota</taxon>
        <taxon>Flavobacteriia</taxon>
        <taxon>Flavobacteriales</taxon>
        <taxon>Weeksellaceae</taxon>
        <taxon>Chryseobacterium group</taxon>
        <taxon>Chryseobacterium</taxon>
    </lineage>
</organism>
<protein>
    <submittedName>
        <fullName evidence="2">Uncharacterized protein</fullName>
    </submittedName>
</protein>
<evidence type="ECO:0000313" key="2">
    <source>
        <dbReference type="EMBL" id="SFN03687.1"/>
    </source>
</evidence>
<feature type="region of interest" description="Disordered" evidence="1">
    <location>
        <begin position="686"/>
        <end position="728"/>
    </location>
</feature>
<dbReference type="OrthoDB" id="719419at2"/>
<gene>
    <name evidence="2" type="ORF">SAMN05421594_0546</name>
</gene>
<reference evidence="3" key="1">
    <citation type="submission" date="2016-10" db="EMBL/GenBank/DDBJ databases">
        <authorList>
            <person name="Varghese N."/>
            <person name="Submissions S."/>
        </authorList>
    </citation>
    <scope>NUCLEOTIDE SEQUENCE [LARGE SCALE GENOMIC DNA]</scope>
    <source>
        <strain evidence="3">DSM 25575</strain>
    </source>
</reference>
<feature type="region of interest" description="Disordered" evidence="1">
    <location>
        <begin position="48"/>
        <end position="68"/>
    </location>
</feature>
<name>A0A1I4VRH3_CHROL</name>
<dbReference type="AlphaFoldDB" id="A0A1I4VRH3"/>
<keyword evidence="3" id="KW-1185">Reference proteome</keyword>
<accession>A0A1I4VRH3</accession>